<name>A0A3M7S2Q6_BRAPC</name>
<comment type="caution">
    <text evidence="1">The sequence shown here is derived from an EMBL/GenBank/DDBJ whole genome shotgun (WGS) entry which is preliminary data.</text>
</comment>
<accession>A0A3M7S2Q6</accession>
<reference evidence="1 2" key="1">
    <citation type="journal article" date="2018" name="Sci. Rep.">
        <title>Genomic signatures of local adaptation to the degree of environmental predictability in rotifers.</title>
        <authorList>
            <person name="Franch-Gras L."/>
            <person name="Hahn C."/>
            <person name="Garcia-Roger E.M."/>
            <person name="Carmona M.J."/>
            <person name="Serra M."/>
            <person name="Gomez A."/>
        </authorList>
    </citation>
    <scope>NUCLEOTIDE SEQUENCE [LARGE SCALE GENOMIC DNA]</scope>
    <source>
        <strain evidence="1">HYR1</strain>
    </source>
</reference>
<organism evidence="1 2">
    <name type="scientific">Brachionus plicatilis</name>
    <name type="common">Marine rotifer</name>
    <name type="synonym">Brachionus muelleri</name>
    <dbReference type="NCBI Taxonomy" id="10195"/>
    <lineage>
        <taxon>Eukaryota</taxon>
        <taxon>Metazoa</taxon>
        <taxon>Spiralia</taxon>
        <taxon>Gnathifera</taxon>
        <taxon>Rotifera</taxon>
        <taxon>Eurotatoria</taxon>
        <taxon>Monogononta</taxon>
        <taxon>Pseudotrocha</taxon>
        <taxon>Ploima</taxon>
        <taxon>Brachionidae</taxon>
        <taxon>Brachionus</taxon>
    </lineage>
</organism>
<sequence>MDETLELQSIIATALFGTPRETKKVVEDVVVPKAWFEHYYRSHSDTIQHYSDQHVVWNKSKLHKRKPMTF</sequence>
<dbReference type="EMBL" id="REGN01002135">
    <property type="protein sequence ID" value="RNA30052.1"/>
    <property type="molecule type" value="Genomic_DNA"/>
</dbReference>
<proteinExistence type="predicted"/>
<evidence type="ECO:0000313" key="1">
    <source>
        <dbReference type="EMBL" id="RNA30052.1"/>
    </source>
</evidence>
<keyword evidence="2" id="KW-1185">Reference proteome</keyword>
<dbReference type="AlphaFoldDB" id="A0A3M7S2Q6"/>
<evidence type="ECO:0000313" key="2">
    <source>
        <dbReference type="Proteomes" id="UP000276133"/>
    </source>
</evidence>
<gene>
    <name evidence="1" type="ORF">BpHYR1_011603</name>
</gene>
<protein>
    <submittedName>
        <fullName evidence="1">Uncharacterized protein</fullName>
    </submittedName>
</protein>
<dbReference type="Proteomes" id="UP000276133">
    <property type="component" value="Unassembled WGS sequence"/>
</dbReference>